<dbReference type="Proteomes" id="UP000652761">
    <property type="component" value="Unassembled WGS sequence"/>
</dbReference>
<evidence type="ECO:0000256" key="7">
    <source>
        <dbReference type="SAM" id="Phobius"/>
    </source>
</evidence>
<organism evidence="9 10">
    <name type="scientific">Colocasia esculenta</name>
    <name type="common">Wild taro</name>
    <name type="synonym">Arum esculentum</name>
    <dbReference type="NCBI Taxonomy" id="4460"/>
    <lineage>
        <taxon>Eukaryota</taxon>
        <taxon>Viridiplantae</taxon>
        <taxon>Streptophyta</taxon>
        <taxon>Embryophyta</taxon>
        <taxon>Tracheophyta</taxon>
        <taxon>Spermatophyta</taxon>
        <taxon>Magnoliopsida</taxon>
        <taxon>Liliopsida</taxon>
        <taxon>Araceae</taxon>
        <taxon>Aroideae</taxon>
        <taxon>Colocasieae</taxon>
        <taxon>Colocasia</taxon>
    </lineage>
</organism>
<keyword evidence="2" id="KW-0732">Signal</keyword>
<dbReference type="SUPFAM" id="SSF54001">
    <property type="entry name" value="Cysteine proteinases"/>
    <property type="match status" value="1"/>
</dbReference>
<feature type="transmembrane region" description="Helical" evidence="7">
    <location>
        <begin position="78"/>
        <end position="106"/>
    </location>
</feature>
<protein>
    <recommendedName>
        <fullName evidence="8">Peptidase C1A propeptide domain-containing protein</fullName>
    </recommendedName>
</protein>
<evidence type="ECO:0000313" key="10">
    <source>
        <dbReference type="Proteomes" id="UP000652761"/>
    </source>
</evidence>
<evidence type="ECO:0000256" key="3">
    <source>
        <dbReference type="ARBA" id="ARBA00022801"/>
    </source>
</evidence>
<feature type="domain" description="Peptidase C1A propeptide" evidence="8">
    <location>
        <begin position="135"/>
        <end position="176"/>
    </location>
</feature>
<dbReference type="OrthoDB" id="190265at2759"/>
<keyword evidence="1" id="KW-0645">Protease</keyword>
<evidence type="ECO:0000259" key="8">
    <source>
        <dbReference type="Pfam" id="PF08127"/>
    </source>
</evidence>
<evidence type="ECO:0000256" key="2">
    <source>
        <dbReference type="ARBA" id="ARBA00022729"/>
    </source>
</evidence>
<feature type="region of interest" description="Disordered" evidence="6">
    <location>
        <begin position="49"/>
        <end position="76"/>
    </location>
</feature>
<name>A0A843VS72_COLES</name>
<feature type="compositionally biased region" description="Basic residues" evidence="6">
    <location>
        <begin position="49"/>
        <end position="72"/>
    </location>
</feature>
<keyword evidence="7" id="KW-1133">Transmembrane helix</keyword>
<keyword evidence="7" id="KW-0812">Transmembrane</keyword>
<dbReference type="Pfam" id="PF08127">
    <property type="entry name" value="Propeptide_C1"/>
    <property type="match status" value="1"/>
</dbReference>
<keyword evidence="7" id="KW-0472">Membrane</keyword>
<evidence type="ECO:0000256" key="6">
    <source>
        <dbReference type="SAM" id="MobiDB-lite"/>
    </source>
</evidence>
<dbReference type="AlphaFoldDB" id="A0A843VS72"/>
<keyword evidence="10" id="KW-1185">Reference proteome</keyword>
<comment type="caution">
    <text evidence="9">The sequence shown here is derived from an EMBL/GenBank/DDBJ whole genome shotgun (WGS) entry which is preliminary data.</text>
</comment>
<reference evidence="9" key="1">
    <citation type="submission" date="2017-07" db="EMBL/GenBank/DDBJ databases">
        <title>Taro Niue Genome Assembly and Annotation.</title>
        <authorList>
            <person name="Atibalentja N."/>
            <person name="Keating K."/>
            <person name="Fields C.J."/>
        </authorList>
    </citation>
    <scope>NUCLEOTIDE SEQUENCE</scope>
    <source>
        <strain evidence="9">Niue_2</strain>
        <tissue evidence="9">Leaf</tissue>
    </source>
</reference>
<dbReference type="InterPro" id="IPR038765">
    <property type="entry name" value="Papain-like_cys_pep_sf"/>
</dbReference>
<keyword evidence="4" id="KW-0788">Thiol protease</keyword>
<accession>A0A843VS72</accession>
<keyword evidence="5" id="KW-1015">Disulfide bond</keyword>
<sequence length="231" mass="25402">MSSHILRVEKSRQPLHYASSNFSCVQPTFLVFNHRATCSVPLVRKPPPHLHLVGRQKKRGREGGRGGRRRDRARSGAMAGAAAAAASMAMVGFRRGALLLLLFVLLHHQRLQVAAVKPIPPRISSGEDDAHKPILQESIVSEVNSKPGAGWRAAMNPAFSNHTVAQFKRLLGVKPLPKGQARLLDVPVKKHPESQKLKLPKEFDARTAWSQCATIGRILGLFSLLCIVNIY</sequence>
<gene>
    <name evidence="9" type="ORF">Taro_027694</name>
</gene>
<keyword evidence="3" id="KW-0378">Hydrolase</keyword>
<dbReference type="GO" id="GO:0006508">
    <property type="term" value="P:proteolysis"/>
    <property type="evidence" value="ECO:0007669"/>
    <property type="project" value="UniProtKB-KW"/>
</dbReference>
<proteinExistence type="predicted"/>
<evidence type="ECO:0000313" key="9">
    <source>
        <dbReference type="EMBL" id="MQL95033.1"/>
    </source>
</evidence>
<dbReference type="Gene3D" id="3.90.70.10">
    <property type="entry name" value="Cysteine proteinases"/>
    <property type="match status" value="1"/>
</dbReference>
<evidence type="ECO:0000256" key="1">
    <source>
        <dbReference type="ARBA" id="ARBA00022670"/>
    </source>
</evidence>
<evidence type="ECO:0000256" key="4">
    <source>
        <dbReference type="ARBA" id="ARBA00022807"/>
    </source>
</evidence>
<evidence type="ECO:0000256" key="5">
    <source>
        <dbReference type="ARBA" id="ARBA00023157"/>
    </source>
</evidence>
<dbReference type="EMBL" id="NMUH01001744">
    <property type="protein sequence ID" value="MQL95033.1"/>
    <property type="molecule type" value="Genomic_DNA"/>
</dbReference>
<dbReference type="GO" id="GO:0004197">
    <property type="term" value="F:cysteine-type endopeptidase activity"/>
    <property type="evidence" value="ECO:0007669"/>
    <property type="project" value="InterPro"/>
</dbReference>
<dbReference type="InterPro" id="IPR012599">
    <property type="entry name" value="Propeptide_C1A"/>
</dbReference>